<sequence>MSDIVSALCVSDECELRLLYNKAVALCRQISLKWWAKSKQKWISDGDQNLAYFHPIVSSQRRINKIGSLVHSDGLAISDDLLRSGNSSGNFVDIFVALHVSVIDDACVSDLVKPFSALYVWAVIKALPNGKNPGIDNFTAEFYKYYWDINL</sequence>
<name>A0AAQ3KLQ7_9LILI</name>
<dbReference type="AlphaFoldDB" id="A0AAQ3KLQ7"/>
<proteinExistence type="predicted"/>
<evidence type="ECO:0000313" key="2">
    <source>
        <dbReference type="Proteomes" id="UP001327560"/>
    </source>
</evidence>
<organism evidence="1 2">
    <name type="scientific">Canna indica</name>
    <name type="common">Indian-shot</name>
    <dbReference type="NCBI Taxonomy" id="4628"/>
    <lineage>
        <taxon>Eukaryota</taxon>
        <taxon>Viridiplantae</taxon>
        <taxon>Streptophyta</taxon>
        <taxon>Embryophyta</taxon>
        <taxon>Tracheophyta</taxon>
        <taxon>Spermatophyta</taxon>
        <taxon>Magnoliopsida</taxon>
        <taxon>Liliopsida</taxon>
        <taxon>Zingiberales</taxon>
        <taxon>Cannaceae</taxon>
        <taxon>Canna</taxon>
    </lineage>
</organism>
<reference evidence="1 2" key="1">
    <citation type="submission" date="2023-10" db="EMBL/GenBank/DDBJ databases">
        <title>Chromosome-scale genome assembly provides insights into flower coloration mechanisms of Canna indica.</title>
        <authorList>
            <person name="Li C."/>
        </authorList>
    </citation>
    <scope>NUCLEOTIDE SEQUENCE [LARGE SCALE GENOMIC DNA]</scope>
    <source>
        <tissue evidence="1">Flower</tissue>
    </source>
</reference>
<accession>A0AAQ3KLQ7</accession>
<evidence type="ECO:0008006" key="3">
    <source>
        <dbReference type="Google" id="ProtNLM"/>
    </source>
</evidence>
<keyword evidence="2" id="KW-1185">Reference proteome</keyword>
<evidence type="ECO:0000313" key="1">
    <source>
        <dbReference type="EMBL" id="WOL10914.1"/>
    </source>
</evidence>
<gene>
    <name evidence="1" type="ORF">Cni_G19673</name>
</gene>
<dbReference type="EMBL" id="CP136895">
    <property type="protein sequence ID" value="WOL10914.1"/>
    <property type="molecule type" value="Genomic_DNA"/>
</dbReference>
<protein>
    <recommendedName>
        <fullName evidence="3">Reverse transcriptase</fullName>
    </recommendedName>
</protein>
<dbReference type="Proteomes" id="UP001327560">
    <property type="component" value="Chromosome 6"/>
</dbReference>